<dbReference type="Pfam" id="PF01551">
    <property type="entry name" value="Peptidase_M23"/>
    <property type="match status" value="1"/>
</dbReference>
<keyword evidence="1" id="KW-0929">Antimicrobial</keyword>
<feature type="region of interest" description="Disordered" evidence="3">
    <location>
        <begin position="735"/>
        <end position="799"/>
    </location>
</feature>
<sequence>MVNPMGPPNSGNMSNAIDKATASASKFEGIIKSIEKSVDNIVKGLSGVNGVGGASTSMSGGIGGNGKSNYSSDVDGSLRAAQARLDQLLPRTGFEKGLGVAGTVASVAGYAYGMMPNTIDAVSQRITAQGVASMSGMSANQIISSSNALLAGGVTGAQSSTASTAILASRGILPTMGSYQNIMSQTSGFSILTGQSNEQVASGFASMNGMNTARLGVRARNSDGSLRAGADIASDLYRRMYGNRSVTAEQAAQVFNPNSKAYQNVMAAAGGNQELFNSLATNMVFQAQNGGRKLDMSPENVKNNILKLPKDDPMRKMYDYQQSEAKKLEVTGNGLVGGFGAALDTTTAVNNGFSSLAKTLGPVAEGFAKLKGFLDTLPTAGNTGATLFAAGGNLASQVGGNIQSKIAEKITNDILKQLGIGGSLGGAGGATSGLDIPLGNNGPGGGLGGAGKAGGFKGLLKSPTAKGLGLAAVGTVAGMGFDFIKNREAGKHSETTNKVGLIAGRAGEYALKGAGMGMMLGSVVPGLGNAVGAGLGAVLGTAYGAFKGYTESNSATNSNYGGDSGPSSTSPASGPITARYGQKPKNNTYWKWKGYHTGTDWGVRKGTAVKAIQDGVVKEVGADPSNEPYGTKVLIDHGGFQSMYAHLSSYTVRPGQKVKAGDQIALSGQSGSGASMGPHLHFEIRKGKNNPVDPKDYLNGSILGNGGGSGVSGFIEGIKDTVGNAISSVEKFLSGKDGSGTDAPGGLSGSSSGSAAQSQFSVSNTGFTMGGTGGTSSLAHGGDMGPPSMGTASSVGSMGGRGVTINMNVTVSKGNTQDAVRLAREVKNILERDLRVNTIASN</sequence>
<dbReference type="GO" id="GO:0031640">
    <property type="term" value="P:killing of cells of another organism"/>
    <property type="evidence" value="ECO:0007669"/>
    <property type="project" value="UniProtKB-KW"/>
</dbReference>
<feature type="domain" description="M23ase beta-sheet core" evidence="4">
    <location>
        <begin position="595"/>
        <end position="694"/>
    </location>
</feature>
<dbReference type="SUPFAM" id="SSF51261">
    <property type="entry name" value="Duplicated hybrid motif"/>
    <property type="match status" value="1"/>
</dbReference>
<proteinExistence type="predicted"/>
<keyword evidence="2" id="KW-0081">Bacteriolytic enzyme</keyword>
<dbReference type="GO" id="GO:0042742">
    <property type="term" value="P:defense response to bacterium"/>
    <property type="evidence" value="ECO:0007669"/>
    <property type="project" value="UniProtKB-KW"/>
</dbReference>
<evidence type="ECO:0000256" key="3">
    <source>
        <dbReference type="SAM" id="MobiDB-lite"/>
    </source>
</evidence>
<dbReference type="InterPro" id="IPR016047">
    <property type="entry name" value="M23ase_b-sheet_dom"/>
</dbReference>
<dbReference type="PANTHER" id="PTHR21666:SF270">
    <property type="entry name" value="MUREIN HYDROLASE ACTIVATOR ENVC"/>
    <property type="match status" value="1"/>
</dbReference>
<dbReference type="PANTHER" id="PTHR21666">
    <property type="entry name" value="PEPTIDASE-RELATED"/>
    <property type="match status" value="1"/>
</dbReference>
<accession>A0A6J5N269</accession>
<evidence type="ECO:0000259" key="4">
    <source>
        <dbReference type="Pfam" id="PF01551"/>
    </source>
</evidence>
<dbReference type="GO" id="GO:0004222">
    <property type="term" value="F:metalloendopeptidase activity"/>
    <property type="evidence" value="ECO:0007669"/>
    <property type="project" value="TreeGrafter"/>
</dbReference>
<protein>
    <submittedName>
        <fullName evidence="5">Peptidase M23</fullName>
    </submittedName>
</protein>
<dbReference type="CDD" id="cd12797">
    <property type="entry name" value="M23_peptidase"/>
    <property type="match status" value="1"/>
</dbReference>
<evidence type="ECO:0000313" key="5">
    <source>
        <dbReference type="EMBL" id="CAB4152772.1"/>
    </source>
</evidence>
<dbReference type="Gene3D" id="2.70.70.10">
    <property type="entry name" value="Glucose Permease (Domain IIA)"/>
    <property type="match status" value="1"/>
</dbReference>
<dbReference type="InterPro" id="IPR011055">
    <property type="entry name" value="Dup_hybrid_motif"/>
</dbReference>
<feature type="compositionally biased region" description="Low complexity" evidence="3">
    <location>
        <begin position="565"/>
        <end position="575"/>
    </location>
</feature>
<organism evidence="5">
    <name type="scientific">uncultured Caudovirales phage</name>
    <dbReference type="NCBI Taxonomy" id="2100421"/>
    <lineage>
        <taxon>Viruses</taxon>
        <taxon>Duplodnaviria</taxon>
        <taxon>Heunggongvirae</taxon>
        <taxon>Uroviricota</taxon>
        <taxon>Caudoviricetes</taxon>
        <taxon>Peduoviridae</taxon>
        <taxon>Maltschvirus</taxon>
        <taxon>Maltschvirus maltsch</taxon>
    </lineage>
</organism>
<dbReference type="EMBL" id="LR796586">
    <property type="protein sequence ID" value="CAB4152772.1"/>
    <property type="molecule type" value="Genomic_DNA"/>
</dbReference>
<feature type="compositionally biased region" description="Low complexity" evidence="3">
    <location>
        <begin position="749"/>
        <end position="767"/>
    </location>
</feature>
<evidence type="ECO:0000256" key="2">
    <source>
        <dbReference type="ARBA" id="ARBA00022638"/>
    </source>
</evidence>
<evidence type="ECO:0000256" key="1">
    <source>
        <dbReference type="ARBA" id="ARBA00022529"/>
    </source>
</evidence>
<dbReference type="InterPro" id="IPR050570">
    <property type="entry name" value="Cell_wall_metabolism_enzyme"/>
</dbReference>
<feature type="region of interest" description="Disordered" evidence="3">
    <location>
        <begin position="557"/>
        <end position="581"/>
    </location>
</feature>
<name>A0A6J5N269_9CAUD</name>
<reference evidence="5" key="1">
    <citation type="submission" date="2020-04" db="EMBL/GenBank/DDBJ databases">
        <authorList>
            <person name="Chiriac C."/>
            <person name="Salcher M."/>
            <person name="Ghai R."/>
            <person name="Kavagutti S V."/>
        </authorList>
    </citation>
    <scope>NUCLEOTIDE SEQUENCE</scope>
</reference>
<gene>
    <name evidence="5" type="ORF">UFOVP621_27</name>
</gene>